<gene>
    <name evidence="7" type="ordered locus">Oter_2365</name>
</gene>
<dbReference type="PROSITE" id="PS51318">
    <property type="entry name" value="TAT"/>
    <property type="match status" value="1"/>
</dbReference>
<proteinExistence type="inferred from homology"/>
<dbReference type="GO" id="GO:0005737">
    <property type="term" value="C:cytoplasm"/>
    <property type="evidence" value="ECO:0007669"/>
    <property type="project" value="TreeGrafter"/>
</dbReference>
<dbReference type="STRING" id="452637.Oter_2365"/>
<dbReference type="InterPro" id="IPR019833">
    <property type="entry name" value="Mn/Fe_SOD_BS"/>
</dbReference>
<dbReference type="FunFam" id="3.55.40.20:FF:000001">
    <property type="entry name" value="Superoxide dismutase"/>
    <property type="match status" value="1"/>
</dbReference>
<feature type="domain" description="Manganese/iron superoxide dismutase N-terminal" evidence="5">
    <location>
        <begin position="61"/>
        <end position="148"/>
    </location>
</feature>
<name>B1ZQN8_OPITP</name>
<dbReference type="SUPFAM" id="SSF54719">
    <property type="entry name" value="Fe,Mn superoxide dismutase (SOD), C-terminal domain"/>
    <property type="match status" value="1"/>
</dbReference>
<dbReference type="GO" id="GO:0030145">
    <property type="term" value="F:manganese ion binding"/>
    <property type="evidence" value="ECO:0007669"/>
    <property type="project" value="UniProtKB-ARBA"/>
</dbReference>
<dbReference type="OrthoDB" id="9803125at2"/>
<dbReference type="PROSITE" id="PS00088">
    <property type="entry name" value="SOD_MN"/>
    <property type="match status" value="1"/>
</dbReference>
<evidence type="ECO:0000256" key="1">
    <source>
        <dbReference type="ARBA" id="ARBA00008714"/>
    </source>
</evidence>
<dbReference type="InterPro" id="IPR036314">
    <property type="entry name" value="SOD_C_sf"/>
</dbReference>
<dbReference type="Gene3D" id="3.55.40.20">
    <property type="entry name" value="Iron/manganese superoxide dismutase, C-terminal domain"/>
    <property type="match status" value="1"/>
</dbReference>
<evidence type="ECO:0000313" key="8">
    <source>
        <dbReference type="Proteomes" id="UP000007013"/>
    </source>
</evidence>
<dbReference type="InterPro" id="IPR001189">
    <property type="entry name" value="Mn/Fe_SOD"/>
</dbReference>
<dbReference type="Pfam" id="PF00081">
    <property type="entry name" value="Sod_Fe_N"/>
    <property type="match status" value="1"/>
</dbReference>
<dbReference type="PANTHER" id="PTHR43595:SF2">
    <property type="entry name" value="SMALL RIBOSOMAL SUBUNIT PROTEIN MS42"/>
    <property type="match status" value="1"/>
</dbReference>
<reference evidence="7 8" key="1">
    <citation type="journal article" date="2011" name="J. Bacteriol.">
        <title>Genome sequence of the verrucomicrobium Opitutus terrae PB90-1, an abundant inhabitant of rice paddy soil ecosystems.</title>
        <authorList>
            <person name="van Passel M.W."/>
            <person name="Kant R."/>
            <person name="Palva A."/>
            <person name="Copeland A."/>
            <person name="Lucas S."/>
            <person name="Lapidus A."/>
            <person name="Glavina del Rio T."/>
            <person name="Pitluck S."/>
            <person name="Goltsman E."/>
            <person name="Clum A."/>
            <person name="Sun H."/>
            <person name="Schmutz J."/>
            <person name="Larimer F.W."/>
            <person name="Land M.L."/>
            <person name="Hauser L."/>
            <person name="Kyrpides N."/>
            <person name="Mikhailova N."/>
            <person name="Richardson P.P."/>
            <person name="Janssen P.H."/>
            <person name="de Vos W.M."/>
            <person name="Smidt H."/>
        </authorList>
    </citation>
    <scope>NUCLEOTIDE SEQUENCE [LARGE SCALE GENOMIC DNA]</scope>
    <source>
        <strain evidence="8">DSM 11246 / JCM 15787 / PB90-1</strain>
    </source>
</reference>
<evidence type="ECO:0000259" key="5">
    <source>
        <dbReference type="Pfam" id="PF00081"/>
    </source>
</evidence>
<dbReference type="InterPro" id="IPR019831">
    <property type="entry name" value="Mn/Fe_SOD_N"/>
</dbReference>
<dbReference type="HOGENOM" id="CLU_031625_0_1_0"/>
<protein>
    <recommendedName>
        <fullName evidence="2">superoxide dismutase</fullName>
        <ecNumber evidence="2">1.15.1.1</ecNumber>
    </recommendedName>
</protein>
<dbReference type="KEGG" id="ote:Oter_2365"/>
<keyword evidence="3" id="KW-0479">Metal-binding</keyword>
<comment type="similarity">
    <text evidence="1">Belongs to the iron/manganese superoxide dismutase family.</text>
</comment>
<dbReference type="EC" id="1.15.1.1" evidence="2"/>
<evidence type="ECO:0000259" key="6">
    <source>
        <dbReference type="Pfam" id="PF02777"/>
    </source>
</evidence>
<dbReference type="FunFam" id="1.10.287.990:FF:000001">
    <property type="entry name" value="Superoxide dismutase"/>
    <property type="match status" value="1"/>
</dbReference>
<dbReference type="Gene3D" id="1.10.287.990">
    <property type="entry name" value="Fe,Mn superoxide dismutase (SOD) domain"/>
    <property type="match status" value="1"/>
</dbReference>
<evidence type="ECO:0000313" key="7">
    <source>
        <dbReference type="EMBL" id="ACB75647.1"/>
    </source>
</evidence>
<dbReference type="PRINTS" id="PR01703">
    <property type="entry name" value="MNSODISMTASE"/>
</dbReference>
<dbReference type="Proteomes" id="UP000007013">
    <property type="component" value="Chromosome"/>
</dbReference>
<sequence length="261" mass="28199">MNSLNADGWSRRDALKAIGTGAALVGLSGLSLRGFAAEPAAVGGGASGAATAAGAALPQPFTLPQLGYGYDALEPHIDARTMEIHHTKHHQAYINNANKALAEYPHLRTRTAAELLRDLPALPEKVRTTLRNNVGGHANHTFFWEVLSPQGGGEPGSELATALNKAFGSLDAFRTQFTEAAMKRFGSGWAWLSVKDGTLQVHSTANQDSPLIEGARPVLGIDVWEHAYYLHYQNRRADYVKAFWNVVNWNQVATNYRAALG</sequence>
<dbReference type="GO" id="GO:0004784">
    <property type="term" value="F:superoxide dismutase activity"/>
    <property type="evidence" value="ECO:0007669"/>
    <property type="project" value="UniProtKB-EC"/>
</dbReference>
<feature type="domain" description="Manganese/iron superoxide dismutase C-terminal" evidence="6">
    <location>
        <begin position="157"/>
        <end position="254"/>
    </location>
</feature>
<dbReference type="InterPro" id="IPR019832">
    <property type="entry name" value="Mn/Fe_SOD_C"/>
</dbReference>
<dbReference type="Pfam" id="PF02777">
    <property type="entry name" value="Sod_Fe_C"/>
    <property type="match status" value="1"/>
</dbReference>
<evidence type="ECO:0000256" key="3">
    <source>
        <dbReference type="ARBA" id="ARBA00022723"/>
    </source>
</evidence>
<keyword evidence="8" id="KW-1185">Reference proteome</keyword>
<dbReference type="InterPro" id="IPR006311">
    <property type="entry name" value="TAT_signal"/>
</dbReference>
<evidence type="ECO:0000256" key="4">
    <source>
        <dbReference type="ARBA" id="ARBA00023002"/>
    </source>
</evidence>
<organism evidence="7 8">
    <name type="scientific">Opitutus terrae (strain DSM 11246 / JCM 15787 / PB90-1)</name>
    <dbReference type="NCBI Taxonomy" id="452637"/>
    <lineage>
        <taxon>Bacteria</taxon>
        <taxon>Pseudomonadati</taxon>
        <taxon>Verrucomicrobiota</taxon>
        <taxon>Opitutia</taxon>
        <taxon>Opitutales</taxon>
        <taxon>Opitutaceae</taxon>
        <taxon>Opitutus</taxon>
    </lineage>
</organism>
<dbReference type="SUPFAM" id="SSF46609">
    <property type="entry name" value="Fe,Mn superoxide dismutase (SOD), N-terminal domain"/>
    <property type="match status" value="1"/>
</dbReference>
<dbReference type="eggNOG" id="COG0605">
    <property type="taxonomic scope" value="Bacteria"/>
</dbReference>
<accession>B1ZQN8</accession>
<dbReference type="AlphaFoldDB" id="B1ZQN8"/>
<dbReference type="PANTHER" id="PTHR43595">
    <property type="entry name" value="37S RIBOSOMAL PROTEIN S26, MITOCHONDRIAL"/>
    <property type="match status" value="1"/>
</dbReference>
<dbReference type="InterPro" id="IPR036324">
    <property type="entry name" value="Mn/Fe_SOD_N_sf"/>
</dbReference>
<evidence type="ECO:0000256" key="2">
    <source>
        <dbReference type="ARBA" id="ARBA00012682"/>
    </source>
</evidence>
<keyword evidence="4 7" id="KW-0560">Oxidoreductase</keyword>
<dbReference type="EMBL" id="CP001032">
    <property type="protein sequence ID" value="ACB75647.1"/>
    <property type="molecule type" value="Genomic_DNA"/>
</dbReference>
<dbReference type="RefSeq" id="WP_012375184.1">
    <property type="nucleotide sequence ID" value="NC_010571.1"/>
</dbReference>